<keyword evidence="6" id="KW-0067">ATP-binding</keyword>
<dbReference type="Pfam" id="PF00690">
    <property type="entry name" value="Cation_ATPase_N"/>
    <property type="match status" value="1"/>
</dbReference>
<dbReference type="OrthoDB" id="8588at2157"/>
<dbReference type="SUPFAM" id="SSF81660">
    <property type="entry name" value="Metal cation-transporting ATPase, ATP-binding domain N"/>
    <property type="match status" value="1"/>
</dbReference>
<feature type="region of interest" description="Disordered" evidence="10">
    <location>
        <begin position="165"/>
        <end position="190"/>
    </location>
</feature>
<organism evidence="13 14">
    <name type="scientific">Candidatus Nanohalobium constans</name>
    <dbReference type="NCBI Taxonomy" id="2565781"/>
    <lineage>
        <taxon>Archaea</taxon>
        <taxon>Candidatus Nanohalarchaeota</taxon>
        <taxon>Candidatus Nanohalobia</taxon>
        <taxon>Candidatus Nanohalobiales</taxon>
        <taxon>Candidatus Nanohalobiaceae</taxon>
        <taxon>Candidatus Nanohalobium</taxon>
    </lineage>
</organism>
<dbReference type="InterPro" id="IPR023214">
    <property type="entry name" value="HAD_sf"/>
</dbReference>
<proteinExistence type="predicted"/>
<dbReference type="Proteomes" id="UP000377803">
    <property type="component" value="Chromosome"/>
</dbReference>
<dbReference type="SUPFAM" id="SSF56784">
    <property type="entry name" value="HAD-like"/>
    <property type="match status" value="1"/>
</dbReference>
<dbReference type="Pfam" id="PF00122">
    <property type="entry name" value="E1-E2_ATPase"/>
    <property type="match status" value="1"/>
</dbReference>
<dbReference type="InterPro" id="IPR036412">
    <property type="entry name" value="HAD-like_sf"/>
</dbReference>
<keyword evidence="7" id="KW-1278">Translocase</keyword>
<dbReference type="GO" id="GO:0005886">
    <property type="term" value="C:plasma membrane"/>
    <property type="evidence" value="ECO:0007669"/>
    <property type="project" value="UniProtKB-SubCell"/>
</dbReference>
<keyword evidence="8 11" id="KW-1133">Transmembrane helix</keyword>
<dbReference type="PROSITE" id="PS00154">
    <property type="entry name" value="ATPASE_E1_E2"/>
    <property type="match status" value="1"/>
</dbReference>
<reference evidence="14" key="1">
    <citation type="submission" date="2019-05" db="EMBL/GenBank/DDBJ databases">
        <title>Candidatus Nanohalobium constans, a novel model system to study the DPANN nano-sized archaea: genomic and physiological characterization of a nanoarchaeon co-cultured with its chitinotrophic host.</title>
        <authorList>
            <person name="La Cono V."/>
            <person name="Arcadi E."/>
            <person name="Crisafi F."/>
            <person name="Denaro R."/>
            <person name="La Spada G."/>
            <person name="Messina E."/>
            <person name="Smedile F."/>
            <person name="Toshchakov S.V."/>
            <person name="Shevchenko M.A."/>
            <person name="Golyshin P.N."/>
            <person name="Golyshina O.V."/>
            <person name="Ferrer M."/>
            <person name="Rohde M."/>
            <person name="Mushegian A."/>
            <person name="Sorokin D.Y."/>
            <person name="Giuliano L."/>
            <person name="Yakimov M.M."/>
        </authorList>
    </citation>
    <scope>NUCLEOTIDE SEQUENCE [LARGE SCALE GENOMIC DNA]</scope>
    <source>
        <strain evidence="14">LC1Nh</strain>
    </source>
</reference>
<feature type="transmembrane region" description="Helical" evidence="11">
    <location>
        <begin position="766"/>
        <end position="786"/>
    </location>
</feature>
<dbReference type="SMART" id="SM00831">
    <property type="entry name" value="Cation_ATPase_N"/>
    <property type="match status" value="1"/>
</dbReference>
<dbReference type="InterPro" id="IPR023298">
    <property type="entry name" value="ATPase_P-typ_TM_dom_sf"/>
</dbReference>
<keyword evidence="5" id="KW-0547">Nucleotide-binding</keyword>
<dbReference type="InterPro" id="IPR004014">
    <property type="entry name" value="ATPase_P-typ_cation-transptr_N"/>
</dbReference>
<dbReference type="Gene3D" id="2.70.150.10">
    <property type="entry name" value="Calcium-transporting ATPase, cytoplasmic transduction domain A"/>
    <property type="match status" value="1"/>
</dbReference>
<evidence type="ECO:0000313" key="13">
    <source>
        <dbReference type="EMBL" id="QGA80585.1"/>
    </source>
</evidence>
<feature type="transmembrane region" description="Helical" evidence="11">
    <location>
        <begin position="827"/>
        <end position="848"/>
    </location>
</feature>
<dbReference type="InterPro" id="IPR059000">
    <property type="entry name" value="ATPase_P-type_domA"/>
</dbReference>
<evidence type="ECO:0000256" key="11">
    <source>
        <dbReference type="SAM" id="Phobius"/>
    </source>
</evidence>
<feature type="compositionally biased region" description="Polar residues" evidence="10">
    <location>
        <begin position="165"/>
        <end position="182"/>
    </location>
</feature>
<dbReference type="PRINTS" id="PR00119">
    <property type="entry name" value="CATATPASE"/>
</dbReference>
<dbReference type="Gene3D" id="3.40.1110.10">
    <property type="entry name" value="Calcium-transporting ATPase, cytoplasmic domain N"/>
    <property type="match status" value="1"/>
</dbReference>
<dbReference type="EMBL" id="CP040089">
    <property type="protein sequence ID" value="QGA80585.1"/>
    <property type="molecule type" value="Genomic_DNA"/>
</dbReference>
<evidence type="ECO:0000256" key="9">
    <source>
        <dbReference type="ARBA" id="ARBA00023136"/>
    </source>
</evidence>
<evidence type="ECO:0000256" key="4">
    <source>
        <dbReference type="ARBA" id="ARBA00022723"/>
    </source>
</evidence>
<dbReference type="PRINTS" id="PR00120">
    <property type="entry name" value="HATPASE"/>
</dbReference>
<dbReference type="Pfam" id="PF00689">
    <property type="entry name" value="Cation_ATPase_C"/>
    <property type="match status" value="1"/>
</dbReference>
<dbReference type="KEGG" id="ncon:LC1Nh_0696"/>
<keyword evidence="9 11" id="KW-0472">Membrane</keyword>
<keyword evidence="14" id="KW-1185">Reference proteome</keyword>
<feature type="transmembrane region" description="Helical" evidence="11">
    <location>
        <begin position="792"/>
        <end position="815"/>
    </location>
</feature>
<dbReference type="AlphaFoldDB" id="A0A5Q0UI30"/>
<feature type="domain" description="Cation-transporting P-type ATPase N-terminal" evidence="12">
    <location>
        <begin position="2"/>
        <end position="75"/>
    </location>
</feature>
<dbReference type="NCBIfam" id="TIGR01494">
    <property type="entry name" value="ATPase_P-type"/>
    <property type="match status" value="3"/>
</dbReference>
<dbReference type="SFLD" id="SFLDF00027">
    <property type="entry name" value="p-type_atpase"/>
    <property type="match status" value="1"/>
</dbReference>
<evidence type="ECO:0000256" key="6">
    <source>
        <dbReference type="ARBA" id="ARBA00022840"/>
    </source>
</evidence>
<evidence type="ECO:0000256" key="1">
    <source>
        <dbReference type="ARBA" id="ARBA00004651"/>
    </source>
</evidence>
<dbReference type="GO" id="GO:0005524">
    <property type="term" value="F:ATP binding"/>
    <property type="evidence" value="ECO:0007669"/>
    <property type="project" value="UniProtKB-KW"/>
</dbReference>
<keyword evidence="2" id="KW-1003">Cell membrane</keyword>
<evidence type="ECO:0000256" key="7">
    <source>
        <dbReference type="ARBA" id="ARBA00022967"/>
    </source>
</evidence>
<feature type="compositionally biased region" description="Basic and acidic residues" evidence="10">
    <location>
        <begin position="1"/>
        <end position="11"/>
    </location>
</feature>
<dbReference type="Gene3D" id="1.20.1110.10">
    <property type="entry name" value="Calcium-transporting ATPase, transmembrane domain"/>
    <property type="match status" value="2"/>
</dbReference>
<dbReference type="FunFam" id="2.70.150.10:FF:000016">
    <property type="entry name" value="Calcium-transporting P-type ATPase putative"/>
    <property type="match status" value="1"/>
</dbReference>
<sequence length="898" mass="98504">MSWHSDTKEEVFSNLDTTEDGLSSDETEDRLKEYGENRIEDNDSTSMLDIFISQFQDNLIYLLMAAGLLTVLVGFLPGHEANLTETAIIFAILFANGIFGFIQDYRAEKSIEALKEMSTPNTTVLRDGKKLELDSTKVVPGDIVFLEQGDAVPADGRILEAESLSTDESALTGESQNISKSPGTVEEDSPIAERTNMAFKNTHVVKGRGKMIVTDTGMDTEVGNIAEEIEEAEQGQTPFQEEVDALGKRIGYLVVGIVAVVALIQAFLTGAGPMTVLLLAIGLSVAAIPESLPAIVTLTLSLGSKKLLKKDALVRRLPVVEALGSVDHIVTDKTGTLTEGTMTVEKLYFQEEEFDVTGKGTSKEGIFMRDGHETDSEYLKPLLECGMICNNAEEAEADPDLDFRGEPTEVALLVSAMKAGLENDKERKRAIPFSSDRKRMTVVTEDDNAYMKGAPETVLDRCNRILIDGEEKELTEEKKQELLDKNDRFAKDALRVLGFARKEVSEPEADEEEIESDMVFLGLQGMIDPAREEVEGAVEDCRTAGIGVVMATGDNIETAKAIGKELGFDPEGALTGQEIEEMSEEELEDKVTEVEIFARVSPEHKVKISKALQNQGYNVAMTGDGVNDAPALKNSDVGIAMGQRGTDVAKKSSDMVLQDDNFVTIRDAISEGRHIFDNIRKVTNQLLSTNSGEVMFVFLGTLIGGFLFPEQFNTSESVVLTAVMILWVNFASDGPPAIALGEDPKVKGIMERPPRGRDEPIIDKKILSMIAFTGPVAALICLPLFFMNIGNFVMAQTMLFMALAFFELLMFPIIRRDYGLNLSDNKYLVAMIGLSIASHLAVLYTPLADLFNVVPLTLQQWGYIAASLGVFVIVEVLFRRMLSRKYGDRIGDFKEFHG</sequence>
<feature type="transmembrane region" description="Helical" evidence="11">
    <location>
        <begin position="250"/>
        <end position="268"/>
    </location>
</feature>
<evidence type="ECO:0000256" key="2">
    <source>
        <dbReference type="ARBA" id="ARBA00022475"/>
    </source>
</evidence>
<feature type="compositionally biased region" description="Acidic residues" evidence="10">
    <location>
        <begin position="17"/>
        <end position="28"/>
    </location>
</feature>
<dbReference type="GO" id="GO:0046872">
    <property type="term" value="F:metal ion binding"/>
    <property type="evidence" value="ECO:0007669"/>
    <property type="project" value="UniProtKB-KW"/>
</dbReference>
<dbReference type="SFLD" id="SFLDG00002">
    <property type="entry name" value="C1.7:_P-type_atpase_like"/>
    <property type="match status" value="1"/>
</dbReference>
<evidence type="ECO:0000256" key="5">
    <source>
        <dbReference type="ARBA" id="ARBA00022741"/>
    </source>
</evidence>
<feature type="region of interest" description="Disordered" evidence="10">
    <location>
        <begin position="1"/>
        <end position="29"/>
    </location>
</feature>
<dbReference type="RefSeq" id="WP_153550326.1">
    <property type="nucleotide sequence ID" value="NZ_CP040089.1"/>
</dbReference>
<dbReference type="Pfam" id="PF13246">
    <property type="entry name" value="Cation_ATPase"/>
    <property type="match status" value="1"/>
</dbReference>
<evidence type="ECO:0000259" key="12">
    <source>
        <dbReference type="SMART" id="SM00831"/>
    </source>
</evidence>
<keyword evidence="3 11" id="KW-0812">Transmembrane</keyword>
<dbReference type="InterPro" id="IPR044492">
    <property type="entry name" value="P_typ_ATPase_HD_dom"/>
</dbReference>
<dbReference type="PANTHER" id="PTHR42861">
    <property type="entry name" value="CALCIUM-TRANSPORTING ATPASE"/>
    <property type="match status" value="1"/>
</dbReference>
<feature type="transmembrane region" description="Helical" evidence="11">
    <location>
        <begin position="59"/>
        <end position="77"/>
    </location>
</feature>
<feature type="transmembrane region" description="Helical" evidence="11">
    <location>
        <begin position="274"/>
        <end position="300"/>
    </location>
</feature>
<dbReference type="GO" id="GO:0015662">
    <property type="term" value="F:P-type ion transporter activity"/>
    <property type="evidence" value="ECO:0007669"/>
    <property type="project" value="UniProtKB-ARBA"/>
</dbReference>
<feature type="transmembrane region" description="Helical" evidence="11">
    <location>
        <begin position="860"/>
        <end position="878"/>
    </location>
</feature>
<dbReference type="GO" id="GO:0016887">
    <property type="term" value="F:ATP hydrolysis activity"/>
    <property type="evidence" value="ECO:0007669"/>
    <property type="project" value="InterPro"/>
</dbReference>
<dbReference type="SFLD" id="SFLDS00003">
    <property type="entry name" value="Haloacid_Dehalogenase"/>
    <property type="match status" value="1"/>
</dbReference>
<evidence type="ECO:0000313" key="14">
    <source>
        <dbReference type="Proteomes" id="UP000377803"/>
    </source>
</evidence>
<dbReference type="GO" id="GO:0019829">
    <property type="term" value="F:ATPase-coupled monoatomic cation transmembrane transporter activity"/>
    <property type="evidence" value="ECO:0007669"/>
    <property type="project" value="UniProtKB-ARBA"/>
</dbReference>
<gene>
    <name evidence="13" type="ORF">LC1Nh_0696</name>
</gene>
<dbReference type="InterPro" id="IPR018303">
    <property type="entry name" value="ATPase_P-typ_P_site"/>
</dbReference>
<dbReference type="GO" id="GO:0098662">
    <property type="term" value="P:inorganic cation transmembrane transport"/>
    <property type="evidence" value="ECO:0007669"/>
    <property type="project" value="UniProtKB-ARBA"/>
</dbReference>
<feature type="transmembrane region" description="Helical" evidence="11">
    <location>
        <begin position="83"/>
        <end position="102"/>
    </location>
</feature>
<dbReference type="InterPro" id="IPR001757">
    <property type="entry name" value="P_typ_ATPase"/>
</dbReference>
<dbReference type="SUPFAM" id="SSF81665">
    <property type="entry name" value="Calcium ATPase, transmembrane domain M"/>
    <property type="match status" value="1"/>
</dbReference>
<protein>
    <submittedName>
        <fullName evidence="13">Ca2+/Mg2+-transporting ATPase</fullName>
    </submittedName>
</protein>
<evidence type="ECO:0000256" key="3">
    <source>
        <dbReference type="ARBA" id="ARBA00022692"/>
    </source>
</evidence>
<dbReference type="GO" id="GO:0046873">
    <property type="term" value="F:metal ion transmembrane transporter activity"/>
    <property type="evidence" value="ECO:0007669"/>
    <property type="project" value="UniProtKB-ARBA"/>
</dbReference>
<evidence type="ECO:0000256" key="8">
    <source>
        <dbReference type="ARBA" id="ARBA00022989"/>
    </source>
</evidence>
<accession>A0A5Q0UI30</accession>
<comment type="subcellular location">
    <subcellularLocation>
        <location evidence="1">Cell membrane</location>
        <topology evidence="1">Multi-pass membrane protein</topology>
    </subcellularLocation>
</comment>
<dbReference type="InterPro" id="IPR006068">
    <property type="entry name" value="ATPase_P-typ_cation-transptr_C"/>
</dbReference>
<dbReference type="InterPro" id="IPR023299">
    <property type="entry name" value="ATPase_P-typ_cyto_dom_N"/>
</dbReference>
<dbReference type="GeneID" id="42365084"/>
<evidence type="ECO:0000256" key="10">
    <source>
        <dbReference type="SAM" id="MobiDB-lite"/>
    </source>
</evidence>
<dbReference type="Gene3D" id="3.40.50.1000">
    <property type="entry name" value="HAD superfamily/HAD-like"/>
    <property type="match status" value="1"/>
</dbReference>
<dbReference type="InterPro" id="IPR008250">
    <property type="entry name" value="ATPase_P-typ_transduc_dom_A_sf"/>
</dbReference>
<dbReference type="SUPFAM" id="SSF81653">
    <property type="entry name" value="Calcium ATPase, transduction domain A"/>
    <property type="match status" value="1"/>
</dbReference>
<keyword evidence="4" id="KW-0479">Metal-binding</keyword>
<name>A0A5Q0UI30_9ARCH</name>